<comment type="caution">
    <text evidence="2">The sequence shown here is derived from an EMBL/GenBank/DDBJ whole genome shotgun (WGS) entry which is preliminary data.</text>
</comment>
<feature type="compositionally biased region" description="Basic and acidic residues" evidence="1">
    <location>
        <begin position="83"/>
        <end position="95"/>
    </location>
</feature>
<gene>
    <name evidence="2" type="ORF">PGLA2088_LOCUS15412</name>
</gene>
<feature type="compositionally biased region" description="Polar residues" evidence="1">
    <location>
        <begin position="310"/>
        <end position="319"/>
    </location>
</feature>
<accession>A0A813J2X4</accession>
<feature type="compositionally biased region" description="Basic residues" evidence="1">
    <location>
        <begin position="52"/>
        <end position="62"/>
    </location>
</feature>
<protein>
    <recommendedName>
        <fullName evidence="4">C3H1-type domain-containing protein</fullName>
    </recommendedName>
</protein>
<organism evidence="2 3">
    <name type="scientific">Polarella glacialis</name>
    <name type="common">Dinoflagellate</name>
    <dbReference type="NCBI Taxonomy" id="89957"/>
    <lineage>
        <taxon>Eukaryota</taxon>
        <taxon>Sar</taxon>
        <taxon>Alveolata</taxon>
        <taxon>Dinophyceae</taxon>
        <taxon>Suessiales</taxon>
        <taxon>Suessiaceae</taxon>
        <taxon>Polarella</taxon>
    </lineage>
</organism>
<evidence type="ECO:0000313" key="3">
    <source>
        <dbReference type="Proteomes" id="UP000626109"/>
    </source>
</evidence>
<evidence type="ECO:0000256" key="1">
    <source>
        <dbReference type="SAM" id="MobiDB-lite"/>
    </source>
</evidence>
<feature type="compositionally biased region" description="Pro residues" evidence="1">
    <location>
        <begin position="168"/>
        <end position="182"/>
    </location>
</feature>
<name>A0A813J2X4_POLGL</name>
<evidence type="ECO:0008006" key="4">
    <source>
        <dbReference type="Google" id="ProtNLM"/>
    </source>
</evidence>
<proteinExistence type="predicted"/>
<dbReference type="EMBL" id="CAJNNW010019045">
    <property type="protein sequence ID" value="CAE8663880.1"/>
    <property type="molecule type" value="Genomic_DNA"/>
</dbReference>
<feature type="region of interest" description="Disordered" evidence="1">
    <location>
        <begin position="152"/>
        <end position="188"/>
    </location>
</feature>
<feature type="non-terminal residue" evidence="2">
    <location>
        <position position="333"/>
    </location>
</feature>
<reference evidence="2" key="1">
    <citation type="submission" date="2021-02" db="EMBL/GenBank/DDBJ databases">
        <authorList>
            <person name="Dougan E. K."/>
            <person name="Rhodes N."/>
            <person name="Thang M."/>
            <person name="Chan C."/>
        </authorList>
    </citation>
    <scope>NUCLEOTIDE SEQUENCE</scope>
</reference>
<evidence type="ECO:0000313" key="2">
    <source>
        <dbReference type="EMBL" id="CAE8663880.1"/>
    </source>
</evidence>
<feature type="compositionally biased region" description="Pro residues" evidence="1">
    <location>
        <begin position="323"/>
        <end position="333"/>
    </location>
</feature>
<feature type="region of interest" description="Disordered" evidence="1">
    <location>
        <begin position="279"/>
        <end position="333"/>
    </location>
</feature>
<sequence>NAPKPPEGALHPSMGSEGHEEATCKRCCFFPRNRCLNGYECEFCHYEHEKRKRKNKKSKKKKAGEGEDAAGTGEDGGYGAPDMHARELGSYDATRHLPYTLPPQHQRPMLPVAPMPVGTEIPLTYQWTDGSAGQTPPPPVMPGWGEYFAAIRGLPSPPGSEPALATNAPPPQPQAQHPPPQQPSLYDLHAQTGYGSYGAMHGLGYPGPHGHPPALPPPMGLDPAAGWPPYPGQPYYGAMNPYAPAFAHPPPRLPLPQHHGAMSYPPPDHAAAAAAMEAAGYPGPAPPPTSSPKLSQDVRALSFGAPPPTMMSQAGTQTDRPGMAPPAASPKFT</sequence>
<feature type="region of interest" description="Disordered" evidence="1">
    <location>
        <begin position="52"/>
        <end position="115"/>
    </location>
</feature>
<dbReference type="AlphaFoldDB" id="A0A813J2X4"/>
<dbReference type="Proteomes" id="UP000626109">
    <property type="component" value="Unassembled WGS sequence"/>
</dbReference>